<dbReference type="Pfam" id="PF05901">
    <property type="entry name" value="Excalibur"/>
    <property type="match status" value="1"/>
</dbReference>
<protein>
    <recommendedName>
        <fullName evidence="6">TNase-like domain-containing protein</fullName>
    </recommendedName>
</protein>
<feature type="transmembrane region" description="Helical" evidence="5">
    <location>
        <begin position="7"/>
        <end position="25"/>
    </location>
</feature>
<dbReference type="Gene3D" id="2.40.50.90">
    <property type="match status" value="1"/>
</dbReference>
<dbReference type="Pfam" id="PF00565">
    <property type="entry name" value="SNase"/>
    <property type="match status" value="1"/>
</dbReference>
<dbReference type="PANTHER" id="PTHR12302:SF3">
    <property type="entry name" value="SERINE_THREONINE-PROTEIN KINASE 31"/>
    <property type="match status" value="1"/>
</dbReference>
<evidence type="ECO:0000313" key="7">
    <source>
        <dbReference type="EMBL" id="OGM75680.1"/>
    </source>
</evidence>
<dbReference type="InterPro" id="IPR016071">
    <property type="entry name" value="Staphylococal_nuclease_OB-fold"/>
</dbReference>
<organism evidence="7 8">
    <name type="scientific">Candidatus Woesebacteria bacterium RIFOXYA1_FULL_40_18</name>
    <dbReference type="NCBI Taxonomy" id="1802532"/>
    <lineage>
        <taxon>Bacteria</taxon>
        <taxon>Candidatus Woeseibacteriota</taxon>
    </lineage>
</organism>
<keyword evidence="5" id="KW-0472">Membrane</keyword>
<keyword evidence="2" id="KW-0255">Endonuclease</keyword>
<evidence type="ECO:0000256" key="3">
    <source>
        <dbReference type="ARBA" id="ARBA00022801"/>
    </source>
</evidence>
<dbReference type="AlphaFoldDB" id="A0A1F8CH90"/>
<dbReference type="GO" id="GO:0004519">
    <property type="term" value="F:endonuclease activity"/>
    <property type="evidence" value="ECO:0007669"/>
    <property type="project" value="UniProtKB-KW"/>
</dbReference>
<feature type="region of interest" description="Disordered" evidence="4">
    <location>
        <begin position="216"/>
        <end position="241"/>
    </location>
</feature>
<evidence type="ECO:0000313" key="8">
    <source>
        <dbReference type="Proteomes" id="UP000177855"/>
    </source>
</evidence>
<dbReference type="SUPFAM" id="SSF50199">
    <property type="entry name" value="Staphylococcal nuclease"/>
    <property type="match status" value="1"/>
</dbReference>
<accession>A0A1F8CH90</accession>
<dbReference type="STRING" id="1802532.A2210_03015"/>
<comment type="caution">
    <text evidence="7">The sequence shown here is derived from an EMBL/GenBank/DDBJ whole genome shotgun (WGS) entry which is preliminary data.</text>
</comment>
<keyword evidence="5" id="KW-1133">Transmembrane helix</keyword>
<dbReference type="SMART" id="SM00318">
    <property type="entry name" value="SNc"/>
    <property type="match status" value="1"/>
</dbReference>
<feature type="domain" description="TNase-like" evidence="6">
    <location>
        <begin position="51"/>
        <end position="169"/>
    </location>
</feature>
<evidence type="ECO:0000256" key="1">
    <source>
        <dbReference type="ARBA" id="ARBA00022722"/>
    </source>
</evidence>
<keyword evidence="1" id="KW-0540">Nuclease</keyword>
<evidence type="ECO:0000256" key="4">
    <source>
        <dbReference type="SAM" id="MobiDB-lite"/>
    </source>
</evidence>
<gene>
    <name evidence="7" type="ORF">A2210_03015</name>
</gene>
<proteinExistence type="predicted"/>
<evidence type="ECO:0000256" key="2">
    <source>
        <dbReference type="ARBA" id="ARBA00022759"/>
    </source>
</evidence>
<dbReference type="Proteomes" id="UP000177855">
    <property type="component" value="Unassembled WGS sequence"/>
</dbReference>
<dbReference type="PANTHER" id="PTHR12302">
    <property type="entry name" value="EBNA2 BINDING PROTEIN P100"/>
    <property type="match status" value="1"/>
</dbReference>
<feature type="compositionally biased region" description="Basic and acidic residues" evidence="4">
    <location>
        <begin position="224"/>
        <end position="235"/>
    </location>
</feature>
<dbReference type="PROSITE" id="PS50830">
    <property type="entry name" value="TNASE_3"/>
    <property type="match status" value="1"/>
</dbReference>
<keyword evidence="3" id="KW-0378">Hydrolase</keyword>
<dbReference type="SMART" id="SM00894">
    <property type="entry name" value="Excalibur"/>
    <property type="match status" value="1"/>
</dbReference>
<name>A0A1F8CH90_9BACT</name>
<dbReference type="EMBL" id="MGHS01000049">
    <property type="protein sequence ID" value="OGM75680.1"/>
    <property type="molecule type" value="Genomic_DNA"/>
</dbReference>
<sequence length="241" mass="27065">MSNWKKVLPLFFGALIFFILGGILWPKNKEDVEGIQTFLSPTPTADAGLVKVTKVIDGDTVVLENGQTVRYIGIDAPETKGECFATESTNKNKELVLGKVVKLEKDVSETDRYKRLLRYVYVNDIFVNDYLVRDGYARVYTYPPDVKYKDKFLESEKYARENNLGLWSKCNSTTSIRSDVVNPTATVESESTTQFVGEDKDCSDFSTHEEAQQFFVSQGGPSSDPHKLDQDKDGLACESLP</sequence>
<dbReference type="GO" id="GO:0016787">
    <property type="term" value="F:hydrolase activity"/>
    <property type="evidence" value="ECO:0007669"/>
    <property type="project" value="UniProtKB-KW"/>
</dbReference>
<dbReference type="InterPro" id="IPR035437">
    <property type="entry name" value="SNase_OB-fold_sf"/>
</dbReference>
<evidence type="ECO:0000259" key="6">
    <source>
        <dbReference type="PROSITE" id="PS50830"/>
    </source>
</evidence>
<keyword evidence="5" id="KW-0812">Transmembrane</keyword>
<reference evidence="7 8" key="1">
    <citation type="journal article" date="2016" name="Nat. Commun.">
        <title>Thousands of microbial genomes shed light on interconnected biogeochemical processes in an aquifer system.</title>
        <authorList>
            <person name="Anantharaman K."/>
            <person name="Brown C.T."/>
            <person name="Hug L.A."/>
            <person name="Sharon I."/>
            <person name="Castelle C.J."/>
            <person name="Probst A.J."/>
            <person name="Thomas B.C."/>
            <person name="Singh A."/>
            <person name="Wilkins M.J."/>
            <person name="Karaoz U."/>
            <person name="Brodie E.L."/>
            <person name="Williams K.H."/>
            <person name="Hubbard S.S."/>
            <person name="Banfield J.F."/>
        </authorList>
    </citation>
    <scope>NUCLEOTIDE SEQUENCE [LARGE SCALE GENOMIC DNA]</scope>
</reference>
<evidence type="ECO:0000256" key="5">
    <source>
        <dbReference type="SAM" id="Phobius"/>
    </source>
</evidence>
<dbReference type="InterPro" id="IPR008613">
    <property type="entry name" value="Excalibur_Ca-bd_domain"/>
</dbReference>